<sequence>MKYSLIILTFLISIAASGEPWDKMLLELTSSKTLGEIRQVRSKFYSRMDYSPLTRSMDFGYENTVWEFDFINGAYSTNFKLSIISRNDSIVFGKIEQLHWRGNTEEIYRFSVIERELENLVNSHNTFYSTNYKVVEFIDELMEEHYFSLGCGETGSDYPIESVKMQDWAKSNNIKKLRKWLTSPNFELQAYAVAGLSRIEETGSPIPERLTAIIEHLRNRNSAIINCSGCIMGLETPINQLLFDHRDSN</sequence>
<keyword evidence="2" id="KW-1185">Reference proteome</keyword>
<gene>
    <name evidence="1" type="ORF">J0A68_15795</name>
</gene>
<name>A0ABS3C8C1_9BACT</name>
<organism evidence="1 2">
    <name type="scientific">Algoriphagus oliviformis</name>
    <dbReference type="NCBI Taxonomy" id="2811231"/>
    <lineage>
        <taxon>Bacteria</taxon>
        <taxon>Pseudomonadati</taxon>
        <taxon>Bacteroidota</taxon>
        <taxon>Cytophagia</taxon>
        <taxon>Cytophagales</taxon>
        <taxon>Cyclobacteriaceae</taxon>
        <taxon>Algoriphagus</taxon>
    </lineage>
</organism>
<accession>A0ABS3C8C1</accession>
<proteinExistence type="predicted"/>
<dbReference type="RefSeq" id="WP_206579198.1">
    <property type="nucleotide sequence ID" value="NZ_JAFKCT010000007.1"/>
</dbReference>
<evidence type="ECO:0000313" key="2">
    <source>
        <dbReference type="Proteomes" id="UP000664317"/>
    </source>
</evidence>
<evidence type="ECO:0000313" key="1">
    <source>
        <dbReference type="EMBL" id="MBN7812416.1"/>
    </source>
</evidence>
<reference evidence="1 2" key="1">
    <citation type="submission" date="2021-03" db="EMBL/GenBank/DDBJ databases">
        <title>novel species isolated from a fishpond in China.</title>
        <authorList>
            <person name="Lu H."/>
            <person name="Cai Z."/>
        </authorList>
    </citation>
    <scope>NUCLEOTIDE SEQUENCE [LARGE SCALE GENOMIC DNA]</scope>
    <source>
        <strain evidence="1 2">H41</strain>
    </source>
</reference>
<dbReference type="Proteomes" id="UP000664317">
    <property type="component" value="Unassembled WGS sequence"/>
</dbReference>
<evidence type="ECO:0008006" key="3">
    <source>
        <dbReference type="Google" id="ProtNLM"/>
    </source>
</evidence>
<protein>
    <recommendedName>
        <fullName evidence="3">HEAT repeat domain-containing protein</fullName>
    </recommendedName>
</protein>
<dbReference type="EMBL" id="JAFKCT010000007">
    <property type="protein sequence ID" value="MBN7812416.1"/>
    <property type="molecule type" value="Genomic_DNA"/>
</dbReference>
<comment type="caution">
    <text evidence="1">The sequence shown here is derived from an EMBL/GenBank/DDBJ whole genome shotgun (WGS) entry which is preliminary data.</text>
</comment>